<reference evidence="1" key="2">
    <citation type="journal article" date="2015" name="Data Brief">
        <title>Shoot transcriptome of the giant reed, Arundo donax.</title>
        <authorList>
            <person name="Barrero R.A."/>
            <person name="Guerrero F.D."/>
            <person name="Moolhuijzen P."/>
            <person name="Goolsby J.A."/>
            <person name="Tidwell J."/>
            <person name="Bellgard S.E."/>
            <person name="Bellgard M.I."/>
        </authorList>
    </citation>
    <scope>NUCLEOTIDE SEQUENCE</scope>
    <source>
        <tissue evidence="1">Shoot tissue taken approximately 20 cm above the soil surface</tissue>
    </source>
</reference>
<name>A0A0A9G7J3_ARUDO</name>
<dbReference type="AlphaFoldDB" id="A0A0A9G7J3"/>
<evidence type="ECO:0000313" key="1">
    <source>
        <dbReference type="EMBL" id="JAE18516.1"/>
    </source>
</evidence>
<organism evidence="1">
    <name type="scientific">Arundo donax</name>
    <name type="common">Giant reed</name>
    <name type="synonym">Donax arundinaceus</name>
    <dbReference type="NCBI Taxonomy" id="35708"/>
    <lineage>
        <taxon>Eukaryota</taxon>
        <taxon>Viridiplantae</taxon>
        <taxon>Streptophyta</taxon>
        <taxon>Embryophyta</taxon>
        <taxon>Tracheophyta</taxon>
        <taxon>Spermatophyta</taxon>
        <taxon>Magnoliopsida</taxon>
        <taxon>Liliopsida</taxon>
        <taxon>Poales</taxon>
        <taxon>Poaceae</taxon>
        <taxon>PACMAD clade</taxon>
        <taxon>Arundinoideae</taxon>
        <taxon>Arundineae</taxon>
        <taxon>Arundo</taxon>
    </lineage>
</organism>
<reference evidence="1" key="1">
    <citation type="submission" date="2014-09" db="EMBL/GenBank/DDBJ databases">
        <authorList>
            <person name="Magalhaes I.L.F."/>
            <person name="Oliveira U."/>
            <person name="Santos F.R."/>
            <person name="Vidigal T.H.D.A."/>
            <person name="Brescovit A.D."/>
            <person name="Santos A.J."/>
        </authorList>
    </citation>
    <scope>NUCLEOTIDE SEQUENCE</scope>
    <source>
        <tissue evidence="1">Shoot tissue taken approximately 20 cm above the soil surface</tissue>
    </source>
</reference>
<accession>A0A0A9G7J3</accession>
<proteinExistence type="predicted"/>
<sequence length="124" mass="13217">MRCHCRICSGAGACETLLDFEICGVGLFVAGLGALQKAGTREDFELCVFLLATILFTSEHCTAASCSASLRKLTWVMGHCCCLVLGSLPVHMERESVCVCACACVSFQFTLEMRHDGMHGGGCA</sequence>
<protein>
    <submittedName>
        <fullName evidence="1">Uncharacterized protein</fullName>
    </submittedName>
</protein>
<dbReference type="EMBL" id="GBRH01179380">
    <property type="protein sequence ID" value="JAE18516.1"/>
    <property type="molecule type" value="Transcribed_RNA"/>
</dbReference>
<dbReference type="EMBL" id="GBRH01265786">
    <property type="protein sequence ID" value="JAD32109.1"/>
    <property type="molecule type" value="Transcribed_RNA"/>
</dbReference>